<name>A0A9Q0AK20_9PEZI</name>
<keyword evidence="2 6" id="KW-0812">Transmembrane</keyword>
<evidence type="ECO:0000313" key="9">
    <source>
        <dbReference type="Proteomes" id="UP000829685"/>
    </source>
</evidence>
<evidence type="ECO:0000259" key="7">
    <source>
        <dbReference type="Pfam" id="PF12632"/>
    </source>
</evidence>
<protein>
    <recommendedName>
        <fullName evidence="7">Myosin-binding domain-containing protein</fullName>
    </recommendedName>
</protein>
<feature type="compositionally biased region" description="Basic and acidic residues" evidence="5">
    <location>
        <begin position="64"/>
        <end position="73"/>
    </location>
</feature>
<evidence type="ECO:0000256" key="4">
    <source>
        <dbReference type="ARBA" id="ARBA00023136"/>
    </source>
</evidence>
<keyword evidence="3 6" id="KW-1133">Transmembrane helix</keyword>
<feature type="compositionally biased region" description="Basic and acidic residues" evidence="5">
    <location>
        <begin position="1"/>
        <end position="19"/>
    </location>
</feature>
<evidence type="ECO:0000313" key="8">
    <source>
        <dbReference type="EMBL" id="KAI1864283.1"/>
    </source>
</evidence>
<sequence>METIHEPGGPHDSLEKNLFEGEGTTHPPTPLLAPPDARAPTRSPTPMAHRSLTFLAAGTGQETDSDRSSHDGRSQAGATPPTTPPKSPQQRLDFAPGLSGVKVRTRLQGKMPSPLNLHAMSKLAKNLPLEDIHDAYSTVVDSVAHANQARSFIEELKFLVISSQLCDDQPSFGSLSMAPLPTNAPPPEVIKEIYIHPWTTNGAVATGALSFTIACLVRWFYIGGTLIVSLRRIVIAAVALTGVAWVLRIYMRRQWSKYIHEQALNEMRRFVRTSSDFDSLASSALSFVLEVELVSRGFRVSLPLPPLSRMESNGQELRSLNIRKELHQKLKDVIDVYYSTAVAIREFADQAELKLNDTGLKCDPLKIKAYYGGSSSLSPEETEAVAARLDKDSSIKEYVDIQGFTKLSEKEAHMTAQLRETLRFARDTRRMFLVGLVSLETTGSKAELLHYTAALEGIRKCNMETQKAALALQRVLLPPRDKGEEQTPLSPRHAKWKHQIMKVGDMNMSIRNIQAKMALLLDESRNTLDKGTANDVTELGPMFMGRYEAIGNEIKDLMDAWEAGKASLASTIDKNERRVSSMSSALSPSGVASRLPSLVDQGGEDGGVAEAWDRLTSGEAPPTTDSSTSPVSPATYQPHVMETFEAIATPRPRSMLTRQERIQRVNEERAMKLAARERALQQGWIMGELKDVLKSRGLHGVVDANGERTVSPRTSLAPSFRPGSRVTSMPL</sequence>
<evidence type="ECO:0000256" key="3">
    <source>
        <dbReference type="ARBA" id="ARBA00022989"/>
    </source>
</evidence>
<keyword evidence="4 6" id="KW-0472">Membrane</keyword>
<organism evidence="8 9">
    <name type="scientific">Neoarthrinium moseri</name>
    <dbReference type="NCBI Taxonomy" id="1658444"/>
    <lineage>
        <taxon>Eukaryota</taxon>
        <taxon>Fungi</taxon>
        <taxon>Dikarya</taxon>
        <taxon>Ascomycota</taxon>
        <taxon>Pezizomycotina</taxon>
        <taxon>Sordariomycetes</taxon>
        <taxon>Xylariomycetidae</taxon>
        <taxon>Amphisphaeriales</taxon>
        <taxon>Apiosporaceae</taxon>
        <taxon>Neoarthrinium</taxon>
    </lineage>
</organism>
<dbReference type="Pfam" id="PF12632">
    <property type="entry name" value="Vezatin"/>
    <property type="match status" value="1"/>
</dbReference>
<comment type="subcellular location">
    <subcellularLocation>
        <location evidence="1">Endomembrane system</location>
    </subcellularLocation>
</comment>
<comment type="caution">
    <text evidence="8">The sequence shown here is derived from an EMBL/GenBank/DDBJ whole genome shotgun (WGS) entry which is preliminary data.</text>
</comment>
<keyword evidence="9" id="KW-1185">Reference proteome</keyword>
<dbReference type="EMBL" id="JAFIMR010000024">
    <property type="protein sequence ID" value="KAI1864283.1"/>
    <property type="molecule type" value="Genomic_DNA"/>
</dbReference>
<dbReference type="GO" id="GO:0012505">
    <property type="term" value="C:endomembrane system"/>
    <property type="evidence" value="ECO:0007669"/>
    <property type="project" value="UniProtKB-SubCell"/>
</dbReference>
<feature type="region of interest" description="Disordered" evidence="5">
    <location>
        <begin position="709"/>
        <end position="731"/>
    </location>
</feature>
<feature type="region of interest" description="Disordered" evidence="5">
    <location>
        <begin position="1"/>
        <end position="96"/>
    </location>
</feature>
<dbReference type="InterPro" id="IPR026859">
    <property type="entry name" value="Myosin-bd"/>
</dbReference>
<reference evidence="8" key="1">
    <citation type="submission" date="2021-03" db="EMBL/GenBank/DDBJ databases">
        <title>Revisited historic fungal species revealed as producer of novel bioactive compounds through whole genome sequencing and comparative genomics.</title>
        <authorList>
            <person name="Vignolle G.A."/>
            <person name="Hochenegger N."/>
            <person name="Mach R.L."/>
            <person name="Mach-Aigner A.R."/>
            <person name="Javad Rahimi M."/>
            <person name="Salim K.A."/>
            <person name="Chan C.M."/>
            <person name="Lim L.B.L."/>
            <person name="Cai F."/>
            <person name="Druzhinina I.S."/>
            <person name="U'Ren J.M."/>
            <person name="Derntl C."/>
        </authorList>
    </citation>
    <scope>NUCLEOTIDE SEQUENCE</scope>
    <source>
        <strain evidence="8">TUCIM 5799</strain>
    </source>
</reference>
<dbReference type="Proteomes" id="UP000829685">
    <property type="component" value="Unassembled WGS sequence"/>
</dbReference>
<proteinExistence type="predicted"/>
<feature type="transmembrane region" description="Helical" evidence="6">
    <location>
        <begin position="233"/>
        <end position="251"/>
    </location>
</feature>
<dbReference type="AlphaFoldDB" id="A0A9Q0AK20"/>
<evidence type="ECO:0000256" key="6">
    <source>
        <dbReference type="SAM" id="Phobius"/>
    </source>
</evidence>
<evidence type="ECO:0000256" key="2">
    <source>
        <dbReference type="ARBA" id="ARBA00022692"/>
    </source>
</evidence>
<feature type="transmembrane region" description="Helical" evidence="6">
    <location>
        <begin position="202"/>
        <end position="221"/>
    </location>
</feature>
<feature type="domain" description="Myosin-binding" evidence="7">
    <location>
        <begin position="211"/>
        <end position="353"/>
    </location>
</feature>
<evidence type="ECO:0000256" key="5">
    <source>
        <dbReference type="SAM" id="MobiDB-lite"/>
    </source>
</evidence>
<feature type="region of interest" description="Disordered" evidence="5">
    <location>
        <begin position="574"/>
        <end position="608"/>
    </location>
</feature>
<evidence type="ECO:0000256" key="1">
    <source>
        <dbReference type="ARBA" id="ARBA00004308"/>
    </source>
</evidence>
<accession>A0A9Q0AK20</accession>
<dbReference type="GO" id="GO:0017022">
    <property type="term" value="F:myosin binding"/>
    <property type="evidence" value="ECO:0007669"/>
    <property type="project" value="InterPro"/>
</dbReference>
<gene>
    <name evidence="8" type="ORF">JX265_008654</name>
</gene>